<comment type="caution">
    <text evidence="2">The sequence shown here is derived from an EMBL/GenBank/DDBJ whole genome shotgun (WGS) entry which is preliminary data.</text>
</comment>
<dbReference type="RefSeq" id="WP_214158223.1">
    <property type="nucleotide sequence ID" value="NZ_JAHBAY010000010.1"/>
</dbReference>
<keyword evidence="1" id="KW-0472">Membrane</keyword>
<evidence type="ECO:0000256" key="1">
    <source>
        <dbReference type="SAM" id="Phobius"/>
    </source>
</evidence>
<dbReference type="Proteomes" id="UP001197247">
    <property type="component" value="Unassembled WGS sequence"/>
</dbReference>
<feature type="transmembrane region" description="Helical" evidence="1">
    <location>
        <begin position="39"/>
        <end position="59"/>
    </location>
</feature>
<feature type="transmembrane region" description="Helical" evidence="1">
    <location>
        <begin position="167"/>
        <end position="192"/>
    </location>
</feature>
<sequence length="275" mass="28299">MTATPLVRTAPTGTTGIRVTQARVIHSEWIKFRSVRSSLWTLAAGVVLLVGLSALIGSVTMSQWDSLDEATRASLDPVALATSGSTFAQLATGVLAVLMITGEYTTGMIRASLTVVPRRLPVLWAKLAVFSAVTFVVTLISSFAAFFVSQAVVSGHGLSVPITDGDALRAVFGLAFYLTVAGIVAMALGALLRTTAAGISTLVAVFLVIPPLVSLLPASVSGDLVKYLPSSAGQAMFGTGGGDGSLSPGTGALVFCAYAVVLVAVAAWRLRRTDV</sequence>
<keyword evidence="1" id="KW-0812">Transmembrane</keyword>
<feature type="transmembrane region" description="Helical" evidence="1">
    <location>
        <begin position="252"/>
        <end position="270"/>
    </location>
</feature>
<keyword evidence="1" id="KW-1133">Transmembrane helix</keyword>
<reference evidence="2 3" key="1">
    <citation type="submission" date="2021-05" db="EMBL/GenBank/DDBJ databases">
        <title>Kineosporia and Streptomyces sp. nov. two new marine actinobacteria isolated from Coral.</title>
        <authorList>
            <person name="Buangrab K."/>
            <person name="Sutthacheep M."/>
            <person name="Yeemin T."/>
            <person name="Harunari E."/>
            <person name="Igarashi Y."/>
            <person name="Kanchanasin P."/>
            <person name="Tanasupawat S."/>
            <person name="Phongsopitanun W."/>
        </authorList>
    </citation>
    <scope>NUCLEOTIDE SEQUENCE [LARGE SCALE GENOMIC DNA]</scope>
    <source>
        <strain evidence="2 3">J2-2</strain>
    </source>
</reference>
<keyword evidence="3" id="KW-1185">Reference proteome</keyword>
<proteinExistence type="predicted"/>
<evidence type="ECO:0000313" key="2">
    <source>
        <dbReference type="EMBL" id="MBT0771854.1"/>
    </source>
</evidence>
<feature type="transmembrane region" description="Helical" evidence="1">
    <location>
        <begin position="199"/>
        <end position="220"/>
    </location>
</feature>
<dbReference type="EMBL" id="JAHBAY010000010">
    <property type="protein sequence ID" value="MBT0771854.1"/>
    <property type="molecule type" value="Genomic_DNA"/>
</dbReference>
<dbReference type="Pfam" id="PF12730">
    <property type="entry name" value="ABC2_membrane_4"/>
    <property type="match status" value="1"/>
</dbReference>
<feature type="transmembrane region" description="Helical" evidence="1">
    <location>
        <begin position="123"/>
        <end position="147"/>
    </location>
</feature>
<name>A0ABS5TN98_9ACTN</name>
<gene>
    <name evidence="2" type="ORF">KIH74_23130</name>
</gene>
<protein>
    <submittedName>
        <fullName evidence="2">ABC transporter permease subunit</fullName>
    </submittedName>
</protein>
<accession>A0ABS5TN98</accession>
<feature type="transmembrane region" description="Helical" evidence="1">
    <location>
        <begin position="79"/>
        <end position="102"/>
    </location>
</feature>
<evidence type="ECO:0000313" key="3">
    <source>
        <dbReference type="Proteomes" id="UP001197247"/>
    </source>
</evidence>
<organism evidence="2 3">
    <name type="scientific">Kineosporia corallincola</name>
    <dbReference type="NCBI Taxonomy" id="2835133"/>
    <lineage>
        <taxon>Bacteria</taxon>
        <taxon>Bacillati</taxon>
        <taxon>Actinomycetota</taxon>
        <taxon>Actinomycetes</taxon>
        <taxon>Kineosporiales</taxon>
        <taxon>Kineosporiaceae</taxon>
        <taxon>Kineosporia</taxon>
    </lineage>
</organism>